<keyword evidence="1" id="KW-0808">Transferase</keyword>
<proteinExistence type="predicted"/>
<sequence>MRRGLDLEIPGVTIVNAERTFWDKVVILHCLRRWYELKGVLKGGGNRISRHYYDLHELMQSPVGQAAIADPTQAGDDGAIIVRRRGW</sequence>
<name>A0ABU3Y935_9SPHN</name>
<organism evidence="1 2">
    <name type="scientific">Sphingomonas agrestis</name>
    <dbReference type="NCBI Taxonomy" id="3080540"/>
    <lineage>
        <taxon>Bacteria</taxon>
        <taxon>Pseudomonadati</taxon>
        <taxon>Pseudomonadota</taxon>
        <taxon>Alphaproteobacteria</taxon>
        <taxon>Sphingomonadales</taxon>
        <taxon>Sphingomonadaceae</taxon>
        <taxon>Sphingomonas</taxon>
    </lineage>
</organism>
<dbReference type="GO" id="GO:0016740">
    <property type="term" value="F:transferase activity"/>
    <property type="evidence" value="ECO:0007669"/>
    <property type="project" value="UniProtKB-KW"/>
</dbReference>
<reference evidence="1 2" key="1">
    <citation type="submission" date="2023-10" db="EMBL/GenBank/DDBJ databases">
        <title>Sphingomonas sp. HF-S4 16S ribosomal RNA gene Genome sequencing and assembly.</title>
        <authorList>
            <person name="Lee H."/>
        </authorList>
    </citation>
    <scope>NUCLEOTIDE SEQUENCE [LARGE SCALE GENOMIC DNA]</scope>
    <source>
        <strain evidence="1 2">HF-S4</strain>
    </source>
</reference>
<accession>A0ABU3Y935</accession>
<protein>
    <submittedName>
        <fullName evidence="1">Nucleotidyl transferase AbiEii/AbiGii toxin family protein</fullName>
    </submittedName>
</protein>
<gene>
    <name evidence="1" type="ORF">RZN05_11885</name>
</gene>
<evidence type="ECO:0000313" key="1">
    <source>
        <dbReference type="EMBL" id="MDV3457688.1"/>
    </source>
</evidence>
<dbReference type="RefSeq" id="WP_317226820.1">
    <property type="nucleotide sequence ID" value="NZ_JAWJEJ010000001.1"/>
</dbReference>
<keyword evidence="2" id="KW-1185">Reference proteome</keyword>
<evidence type="ECO:0000313" key="2">
    <source>
        <dbReference type="Proteomes" id="UP001273531"/>
    </source>
</evidence>
<dbReference type="EMBL" id="JAWJEJ010000001">
    <property type="protein sequence ID" value="MDV3457688.1"/>
    <property type="molecule type" value="Genomic_DNA"/>
</dbReference>
<comment type="caution">
    <text evidence="1">The sequence shown here is derived from an EMBL/GenBank/DDBJ whole genome shotgun (WGS) entry which is preliminary data.</text>
</comment>
<dbReference type="Proteomes" id="UP001273531">
    <property type="component" value="Unassembled WGS sequence"/>
</dbReference>
<dbReference type="Pfam" id="PF08843">
    <property type="entry name" value="AbiEii"/>
    <property type="match status" value="1"/>
</dbReference>
<dbReference type="InterPro" id="IPR014942">
    <property type="entry name" value="AbiEii"/>
</dbReference>